<evidence type="ECO:0000313" key="2">
    <source>
        <dbReference type="Proteomes" id="UP000323886"/>
    </source>
</evidence>
<reference evidence="1 2" key="1">
    <citation type="submission" date="2019-09" db="EMBL/GenBank/DDBJ databases">
        <title>Draft Whole-Genome sequence of Blastochloris sulfoviridis DSM 729.</title>
        <authorList>
            <person name="Meyer T.E."/>
            <person name="Kyndt J.A."/>
        </authorList>
    </citation>
    <scope>NUCLEOTIDE SEQUENCE [LARGE SCALE GENOMIC DNA]</scope>
    <source>
        <strain evidence="1 2">DSM 729</strain>
    </source>
</reference>
<protein>
    <submittedName>
        <fullName evidence="1">Uncharacterized protein</fullName>
    </submittedName>
</protein>
<organism evidence="1 2">
    <name type="scientific">Blastochloris sulfoviridis</name>
    <dbReference type="NCBI Taxonomy" id="50712"/>
    <lineage>
        <taxon>Bacteria</taxon>
        <taxon>Pseudomonadati</taxon>
        <taxon>Pseudomonadota</taxon>
        <taxon>Alphaproteobacteria</taxon>
        <taxon>Hyphomicrobiales</taxon>
        <taxon>Blastochloridaceae</taxon>
        <taxon>Blastochloris</taxon>
    </lineage>
</organism>
<dbReference type="EMBL" id="VWPL01000019">
    <property type="protein sequence ID" value="KAA5599847.1"/>
    <property type="molecule type" value="Genomic_DNA"/>
</dbReference>
<dbReference type="OrthoDB" id="7605455at2"/>
<dbReference type="RefSeq" id="WP_150097813.1">
    <property type="nucleotide sequence ID" value="NZ_VWPL01000019.1"/>
</dbReference>
<dbReference type="Proteomes" id="UP000323886">
    <property type="component" value="Unassembled WGS sequence"/>
</dbReference>
<evidence type="ECO:0000313" key="1">
    <source>
        <dbReference type="EMBL" id="KAA5599847.1"/>
    </source>
</evidence>
<accession>A0A5M6HVY3</accession>
<sequence>MDSRAIIQAKRRLRVAKEAFCQLETCDSDDDFMLKWTEFLSAIDDVFEKIEKGSRNSPQCRQWFGAIKRERKTDPLLNYLHHARNADRHGLEETASFQAGGIELSAKPGSAGFLLKEIRIDSSGNVIIDASDRDAVNLKFCAKTIKLKTVIDHRSQRYYQPPDTHFGEAINNPSPLEIGKRGLIYVEKLILEAEIRLGSS</sequence>
<name>A0A5M6HVY3_9HYPH</name>
<proteinExistence type="predicted"/>
<gene>
    <name evidence="1" type="ORF">F1193_11355</name>
</gene>
<keyword evidence="2" id="KW-1185">Reference proteome</keyword>
<comment type="caution">
    <text evidence="1">The sequence shown here is derived from an EMBL/GenBank/DDBJ whole genome shotgun (WGS) entry which is preliminary data.</text>
</comment>
<dbReference type="AlphaFoldDB" id="A0A5M6HVY3"/>